<reference evidence="4 5" key="1">
    <citation type="submission" date="2014-04" db="EMBL/GenBank/DDBJ databases">
        <title>A comprehensive comparison of genomes of Erythrobacter spp. strains.</title>
        <authorList>
            <person name="Zheng Q."/>
        </authorList>
    </citation>
    <scope>NUCLEOTIDE SEQUENCE [LARGE SCALE GENOMIC DNA]</scope>
    <source>
        <strain evidence="4 5">DSM 6997</strain>
    </source>
</reference>
<evidence type="ECO:0000256" key="1">
    <source>
        <dbReference type="PROSITE-ProRule" id="PRU00339"/>
    </source>
</evidence>
<dbReference type="Gene3D" id="3.30.70.1070">
    <property type="entry name" value="Sporulation related repeat"/>
    <property type="match status" value="1"/>
</dbReference>
<dbReference type="GO" id="GO:0042834">
    <property type="term" value="F:peptidoglycan binding"/>
    <property type="evidence" value="ECO:0007669"/>
    <property type="project" value="InterPro"/>
</dbReference>
<dbReference type="eggNOG" id="COG3087">
    <property type="taxonomic scope" value="Bacteria"/>
</dbReference>
<evidence type="ECO:0000313" key="5">
    <source>
        <dbReference type="Proteomes" id="UP000027647"/>
    </source>
</evidence>
<keyword evidence="1" id="KW-0802">TPR repeat</keyword>
<dbReference type="RefSeq" id="WP_051699084.1">
    <property type="nucleotide sequence ID" value="NZ_JMIW01000003.1"/>
</dbReference>
<proteinExistence type="predicted"/>
<protein>
    <recommendedName>
        <fullName evidence="3">SPOR domain-containing protein</fullName>
    </recommendedName>
</protein>
<keyword evidence="5" id="KW-1185">Reference proteome</keyword>
<accession>A0A074M6A3</accession>
<dbReference type="PROSITE" id="PS50005">
    <property type="entry name" value="TPR"/>
    <property type="match status" value="1"/>
</dbReference>
<dbReference type="InterPro" id="IPR036680">
    <property type="entry name" value="SPOR-like_sf"/>
</dbReference>
<sequence length="459" mass="47433">MARSNFGASPAQSSGQKVGLILGTALASLALASCASSAPPAQVSFNKAQTALEDGKVDKAIAYAEAAVLASPRDPEYRATLGTAYLEAGRFQSAATAFGDAIDLGDNRGRTALSYALTQAANGNNRDAVRVLQERQNSIPRADLGLALALAGEADRGVKLLVDAIREGNTSPKARQNLAYAYSLAGNWRAARVMAAEDVPADQLDTRLSNWASSARPEDHLLRVSNLLGLKPVSDGGQPRHLALANFPTQQQMADEAAQLAMAEPQPAPEVVAAPVAQPVALASSAPAPSIAPPIAQPAAAKPRPAAPPAPRFVSNAVVQKVPASAPAPSVATRSAPSVAARSAPSRASTPSISTPASGSADTHRIQLGSFDSRQVAEQKWGEFQRRFPALKGHDAVITEARVNGRTFFRVAAAGFGARSARSMCGSVKASGIGCFAYAKSSPPAGAVERDIRVASRSR</sequence>
<dbReference type="InterPro" id="IPR007730">
    <property type="entry name" value="SPOR-like_dom"/>
</dbReference>
<evidence type="ECO:0000259" key="3">
    <source>
        <dbReference type="Pfam" id="PF05036"/>
    </source>
</evidence>
<name>A0A074M6A3_ERYLO</name>
<dbReference type="EMBL" id="JMIW01000003">
    <property type="protein sequence ID" value="KEO90266.1"/>
    <property type="molecule type" value="Genomic_DNA"/>
</dbReference>
<dbReference type="Gene3D" id="1.25.40.10">
    <property type="entry name" value="Tetratricopeptide repeat domain"/>
    <property type="match status" value="1"/>
</dbReference>
<dbReference type="AlphaFoldDB" id="A0A074M6A3"/>
<dbReference type="OrthoDB" id="7388953at2"/>
<dbReference type="PROSITE" id="PS51257">
    <property type="entry name" value="PROKAR_LIPOPROTEIN"/>
    <property type="match status" value="1"/>
</dbReference>
<dbReference type="Pfam" id="PF05036">
    <property type="entry name" value="SPOR"/>
    <property type="match status" value="1"/>
</dbReference>
<feature type="region of interest" description="Disordered" evidence="2">
    <location>
        <begin position="325"/>
        <end position="363"/>
    </location>
</feature>
<feature type="repeat" description="TPR" evidence="1">
    <location>
        <begin position="75"/>
        <end position="108"/>
    </location>
</feature>
<dbReference type="SMART" id="SM00028">
    <property type="entry name" value="TPR"/>
    <property type="match status" value="3"/>
</dbReference>
<dbReference type="SUPFAM" id="SSF48452">
    <property type="entry name" value="TPR-like"/>
    <property type="match status" value="1"/>
</dbReference>
<feature type="domain" description="SPOR" evidence="3">
    <location>
        <begin position="362"/>
        <end position="437"/>
    </location>
</feature>
<evidence type="ECO:0000313" key="4">
    <source>
        <dbReference type="EMBL" id="KEO90266.1"/>
    </source>
</evidence>
<dbReference type="STRING" id="1044.EH31_09255"/>
<gene>
    <name evidence="4" type="ORF">EH31_09255</name>
</gene>
<dbReference type="Pfam" id="PF14559">
    <property type="entry name" value="TPR_19"/>
    <property type="match status" value="1"/>
</dbReference>
<feature type="compositionally biased region" description="Low complexity" evidence="2">
    <location>
        <begin position="325"/>
        <end position="361"/>
    </location>
</feature>
<organism evidence="4 5">
    <name type="scientific">Erythrobacter longus</name>
    <dbReference type="NCBI Taxonomy" id="1044"/>
    <lineage>
        <taxon>Bacteria</taxon>
        <taxon>Pseudomonadati</taxon>
        <taxon>Pseudomonadota</taxon>
        <taxon>Alphaproteobacteria</taxon>
        <taxon>Sphingomonadales</taxon>
        <taxon>Erythrobacteraceae</taxon>
        <taxon>Erythrobacter/Porphyrobacter group</taxon>
        <taxon>Erythrobacter</taxon>
    </lineage>
</organism>
<comment type="caution">
    <text evidence="4">The sequence shown here is derived from an EMBL/GenBank/DDBJ whole genome shotgun (WGS) entry which is preliminary data.</text>
</comment>
<dbReference type="InterPro" id="IPR011990">
    <property type="entry name" value="TPR-like_helical_dom_sf"/>
</dbReference>
<dbReference type="Proteomes" id="UP000027647">
    <property type="component" value="Unassembled WGS sequence"/>
</dbReference>
<dbReference type="InterPro" id="IPR019734">
    <property type="entry name" value="TPR_rpt"/>
</dbReference>
<dbReference type="eggNOG" id="COG5010">
    <property type="taxonomic scope" value="Bacteria"/>
</dbReference>
<evidence type="ECO:0000256" key="2">
    <source>
        <dbReference type="SAM" id="MobiDB-lite"/>
    </source>
</evidence>